<dbReference type="PANTHER" id="PTHR22930">
    <property type="match status" value="1"/>
</dbReference>
<keyword evidence="5" id="KW-0479">Metal-binding</keyword>
<dbReference type="GO" id="GO:0046872">
    <property type="term" value="F:metal ion binding"/>
    <property type="evidence" value="ECO:0007669"/>
    <property type="project" value="UniProtKB-KW"/>
</dbReference>
<feature type="domain" description="DDE Tnp4" evidence="8">
    <location>
        <begin position="333"/>
        <end position="498"/>
    </location>
</feature>
<evidence type="ECO:0000256" key="2">
    <source>
        <dbReference type="ARBA" id="ARBA00004123"/>
    </source>
</evidence>
<evidence type="ECO:0000256" key="5">
    <source>
        <dbReference type="ARBA" id="ARBA00022723"/>
    </source>
</evidence>
<evidence type="ECO:0000259" key="8">
    <source>
        <dbReference type="Pfam" id="PF13359"/>
    </source>
</evidence>
<keyword evidence="6" id="KW-0378">Hydrolase</keyword>
<evidence type="ECO:0000256" key="1">
    <source>
        <dbReference type="ARBA" id="ARBA00001968"/>
    </source>
</evidence>
<dbReference type="OrthoDB" id="6716851at2759"/>
<gene>
    <name evidence="9" type="ORF">CALMAC_LOCUS16170</name>
</gene>
<dbReference type="GO" id="GO:0004518">
    <property type="term" value="F:nuclease activity"/>
    <property type="evidence" value="ECO:0007669"/>
    <property type="project" value="UniProtKB-KW"/>
</dbReference>
<dbReference type="PANTHER" id="PTHR22930:SF284">
    <property type="entry name" value="DDE TNP4 DOMAIN-CONTAINING PROTEIN"/>
    <property type="match status" value="1"/>
</dbReference>
<comment type="subcellular location">
    <subcellularLocation>
        <location evidence="2">Nucleus</location>
    </subcellularLocation>
</comment>
<organism evidence="9 10">
    <name type="scientific">Callosobruchus maculatus</name>
    <name type="common">Southern cowpea weevil</name>
    <name type="synonym">Pulse bruchid</name>
    <dbReference type="NCBI Taxonomy" id="64391"/>
    <lineage>
        <taxon>Eukaryota</taxon>
        <taxon>Metazoa</taxon>
        <taxon>Ecdysozoa</taxon>
        <taxon>Arthropoda</taxon>
        <taxon>Hexapoda</taxon>
        <taxon>Insecta</taxon>
        <taxon>Pterygota</taxon>
        <taxon>Neoptera</taxon>
        <taxon>Endopterygota</taxon>
        <taxon>Coleoptera</taxon>
        <taxon>Polyphaga</taxon>
        <taxon>Cucujiformia</taxon>
        <taxon>Chrysomeloidea</taxon>
        <taxon>Chrysomelidae</taxon>
        <taxon>Bruchinae</taxon>
        <taxon>Bruchini</taxon>
        <taxon>Callosobruchus</taxon>
    </lineage>
</organism>
<evidence type="ECO:0000313" key="9">
    <source>
        <dbReference type="EMBL" id="VEN57574.1"/>
    </source>
</evidence>
<sequence length="577" mass="66141">MHFQHLQASRSIARSGYLFVAPDWDFSVPLNRTKKIIDNDDKNPTLHKIPGAATIGLTPLENVLEMPKPAETRHASIRPPPPYITPSKPKKTFEGIRSEYSNLNSIIMTLHLTRKPSNLAILAALPLRYFKVKLIQKCEEFQDNLTTHDFSFADPSGDISCCRGQLEDGTAYTATVQKSPVEIPYLIDFGSVDHWLKKRSVFSHVNLLNHLKFAPKDWHNYLRMDEDTYLQLLTLVAPLIERKDTVMREAIPAHERLTATLRFLATGRSYEDLKFSTIVSPQALSYMIPETCEAIWKVLRKDFMKFPRLEQDWRNISRSFGERWNFPHCLGAIDGKHVRIIPPSHSGSHYYNYKGFHSMVLLALVDANYRILMCDFGTNGRVSDGGVLQNTKFFEKLQNNRMKIPGEEIIRNTNRSLPYVFIGDDAFPLRVDLMKPFRQAALTSREKKIYNYRLSRARRIVENVFGILAARFRIFHTAINLEPRNIESVVLACCMLHNFLIAKSSGTYTPSECFDYDDTEEGVTHFGLDSDDSNMSSLQRRPFGNTTNAAKEVSPDQLIEMVKILDNFRRIGIINCK</sequence>
<protein>
    <recommendedName>
        <fullName evidence="8">DDE Tnp4 domain-containing protein</fullName>
    </recommendedName>
</protein>
<keyword evidence="10" id="KW-1185">Reference proteome</keyword>
<evidence type="ECO:0000256" key="6">
    <source>
        <dbReference type="ARBA" id="ARBA00022801"/>
    </source>
</evidence>
<dbReference type="Pfam" id="PF13359">
    <property type="entry name" value="DDE_Tnp_4"/>
    <property type="match status" value="1"/>
</dbReference>
<keyword evidence="7" id="KW-0539">Nucleus</keyword>
<keyword evidence="4" id="KW-0540">Nuclease</keyword>
<dbReference type="EMBL" id="CAACVG010011201">
    <property type="protein sequence ID" value="VEN57574.1"/>
    <property type="molecule type" value="Genomic_DNA"/>
</dbReference>
<evidence type="ECO:0000313" key="10">
    <source>
        <dbReference type="Proteomes" id="UP000410492"/>
    </source>
</evidence>
<proteinExistence type="inferred from homology"/>
<evidence type="ECO:0000256" key="7">
    <source>
        <dbReference type="ARBA" id="ARBA00023242"/>
    </source>
</evidence>
<name>A0A653DBL7_CALMS</name>
<comment type="cofactor">
    <cofactor evidence="1">
        <name>a divalent metal cation</name>
        <dbReference type="ChEBI" id="CHEBI:60240"/>
    </cofactor>
</comment>
<reference evidence="9 10" key="1">
    <citation type="submission" date="2019-01" db="EMBL/GenBank/DDBJ databases">
        <authorList>
            <person name="Sayadi A."/>
        </authorList>
    </citation>
    <scope>NUCLEOTIDE SEQUENCE [LARGE SCALE GENOMIC DNA]</scope>
</reference>
<dbReference type="InterPro" id="IPR045249">
    <property type="entry name" value="HARBI1-like"/>
</dbReference>
<dbReference type="AlphaFoldDB" id="A0A653DBL7"/>
<accession>A0A653DBL7</accession>
<evidence type="ECO:0000256" key="4">
    <source>
        <dbReference type="ARBA" id="ARBA00022722"/>
    </source>
</evidence>
<comment type="similarity">
    <text evidence="3">Belongs to the HARBI1 family.</text>
</comment>
<dbReference type="InterPro" id="IPR027806">
    <property type="entry name" value="HARBI1_dom"/>
</dbReference>
<dbReference type="Proteomes" id="UP000410492">
    <property type="component" value="Unassembled WGS sequence"/>
</dbReference>
<evidence type="ECO:0000256" key="3">
    <source>
        <dbReference type="ARBA" id="ARBA00006958"/>
    </source>
</evidence>
<dbReference type="GO" id="GO:0016787">
    <property type="term" value="F:hydrolase activity"/>
    <property type="evidence" value="ECO:0007669"/>
    <property type="project" value="UniProtKB-KW"/>
</dbReference>
<dbReference type="GO" id="GO:0005634">
    <property type="term" value="C:nucleus"/>
    <property type="evidence" value="ECO:0007669"/>
    <property type="project" value="UniProtKB-SubCell"/>
</dbReference>